<evidence type="ECO:0000313" key="1">
    <source>
        <dbReference type="EMBL" id="KAJ7513785.1"/>
    </source>
</evidence>
<sequence length="301" mass="31841">MTNLNGSATGGGIGGSLFGDTTLTKVFVGGLAWETHRDTMSSYFQQFGEILEAVVITDKNTGRSKGYGFVTFRDPEAARKACADPTPVIDGRRTNCNLASLGARPRPSPSPLGGIHFRAVHPISTASTAAGGYVPTPMFPQTAAQYAYQQGLYAYPSHYGFPAYSPDYAYQQVGNYSKSLYNPYGGTQYAAIYAGQGAVANPAVYTYSAYSQPLQYSGTTYAPPQAYAVPSPHLMQYSPTGYAGLNAMPQYAGYIPAAAAPSPGYSVQANPSPNQGQDTMQQLTITDLSSQQGVTSEQISG</sequence>
<protein>
    <submittedName>
        <fullName evidence="1">Uncharacterized protein</fullName>
    </submittedName>
</protein>
<evidence type="ECO:0000313" key="2">
    <source>
        <dbReference type="Proteomes" id="UP001162992"/>
    </source>
</evidence>
<dbReference type="Proteomes" id="UP001162992">
    <property type="component" value="Chromosome 23"/>
</dbReference>
<dbReference type="EMBL" id="CM055114">
    <property type="protein sequence ID" value="KAJ7513785.1"/>
    <property type="molecule type" value="Genomic_DNA"/>
</dbReference>
<accession>A0ACC2A8E2</accession>
<reference evidence="2" key="1">
    <citation type="journal article" date="2024" name="Proc. Natl. Acad. Sci. U.S.A.">
        <title>Extraordinary preservation of gene collinearity over three hundred million years revealed in homosporous lycophytes.</title>
        <authorList>
            <person name="Li C."/>
            <person name="Wickell D."/>
            <person name="Kuo L.Y."/>
            <person name="Chen X."/>
            <person name="Nie B."/>
            <person name="Liao X."/>
            <person name="Peng D."/>
            <person name="Ji J."/>
            <person name="Jenkins J."/>
            <person name="Williams M."/>
            <person name="Shu S."/>
            <person name="Plott C."/>
            <person name="Barry K."/>
            <person name="Rajasekar S."/>
            <person name="Grimwood J."/>
            <person name="Han X."/>
            <person name="Sun S."/>
            <person name="Hou Z."/>
            <person name="He W."/>
            <person name="Dai G."/>
            <person name="Sun C."/>
            <person name="Schmutz J."/>
            <person name="Leebens-Mack J.H."/>
            <person name="Li F.W."/>
            <person name="Wang L."/>
        </authorList>
    </citation>
    <scope>NUCLEOTIDE SEQUENCE [LARGE SCALE GENOMIC DNA]</scope>
    <source>
        <strain evidence="2">cv. PW_Plant_1</strain>
    </source>
</reference>
<gene>
    <name evidence="1" type="ORF">O6H91_23G014200</name>
</gene>
<keyword evidence="2" id="KW-1185">Reference proteome</keyword>
<comment type="caution">
    <text evidence="1">The sequence shown here is derived from an EMBL/GenBank/DDBJ whole genome shotgun (WGS) entry which is preliminary data.</text>
</comment>
<name>A0ACC2A8E2_DIPCM</name>
<proteinExistence type="predicted"/>
<organism evidence="1 2">
    <name type="scientific">Diphasiastrum complanatum</name>
    <name type="common">Issler's clubmoss</name>
    <name type="synonym">Lycopodium complanatum</name>
    <dbReference type="NCBI Taxonomy" id="34168"/>
    <lineage>
        <taxon>Eukaryota</taxon>
        <taxon>Viridiplantae</taxon>
        <taxon>Streptophyta</taxon>
        <taxon>Embryophyta</taxon>
        <taxon>Tracheophyta</taxon>
        <taxon>Lycopodiopsida</taxon>
        <taxon>Lycopodiales</taxon>
        <taxon>Lycopodiaceae</taxon>
        <taxon>Lycopodioideae</taxon>
        <taxon>Diphasiastrum</taxon>
    </lineage>
</organism>